<organism evidence="2 3">
    <name type="scientific">Arthrobacter horti</name>
    <dbReference type="NCBI Taxonomy" id="3068273"/>
    <lineage>
        <taxon>Bacteria</taxon>
        <taxon>Bacillati</taxon>
        <taxon>Actinomycetota</taxon>
        <taxon>Actinomycetes</taxon>
        <taxon>Micrococcales</taxon>
        <taxon>Micrococcaceae</taxon>
        <taxon>Arthrobacter</taxon>
    </lineage>
</organism>
<keyword evidence="3" id="KW-1185">Reference proteome</keyword>
<evidence type="ECO:0000313" key="3">
    <source>
        <dbReference type="Proteomes" id="UP001232725"/>
    </source>
</evidence>
<dbReference type="Gene3D" id="1.10.10.10">
    <property type="entry name" value="Winged helix-like DNA-binding domain superfamily/Winged helix DNA-binding domain"/>
    <property type="match status" value="1"/>
</dbReference>
<evidence type="ECO:0000313" key="2">
    <source>
        <dbReference type="EMBL" id="MDP5227507.1"/>
    </source>
</evidence>
<dbReference type="InterPro" id="IPR011990">
    <property type="entry name" value="TPR-like_helical_dom_sf"/>
</dbReference>
<comment type="caution">
    <text evidence="2">The sequence shown here is derived from an EMBL/GenBank/DDBJ whole genome shotgun (WGS) entry which is preliminary data.</text>
</comment>
<reference evidence="2 3" key="1">
    <citation type="submission" date="2023-08" db="EMBL/GenBank/DDBJ databases">
        <title>Arthrobacter horti sp. nov., isolated from forest soil.</title>
        <authorList>
            <person name="Park M."/>
        </authorList>
    </citation>
    <scope>NUCLEOTIDE SEQUENCE [LARGE SCALE GENOMIC DNA]</scope>
    <source>
        <strain evidence="2 3">YJM1</strain>
    </source>
</reference>
<dbReference type="Gene3D" id="1.25.40.10">
    <property type="entry name" value="Tetratricopeptide repeat domain"/>
    <property type="match status" value="1"/>
</dbReference>
<sequence length="529" mass="58231">MQGDASARQDISDSAGSASVDPFPDRWFSAEELADRVREFVPVHGWDKVHAVLERHWHRYVYSHPQELLQAYQALPGEAFVKRPAILHGVHYLQRMVQETDPIRWTHCEQAELASPVEEDRLNTLINLTSRTAEHRVEGRLPEAVQVVDRVQAALASASAPDRDRVRMSLPHLRLVWGRVFLASEDPRAVSELERCYEEGRLSGQSQVSRRAAASLGWLHASRGESRLAKAWLRRAENEPDAVDRYDATVNVTHALLLADSGDREGADVHLGRVRSLGAGESWARVLWVESICVTGADDTAVLAGRIDEELGRHPGALEHDGDDRSCLLRAMVGAASARGRLGSLELGTSKSGAVDQLLSAAVAHARGDNQLALRHLLQASPTEMSRRRRVVTLVLSAGVQLALGRERAAGEHYRDARALIEAEGLRSSYGALTAAEHRRLLELTGLEPPASMPPFRRQPSGLDRLSRREREILGALVTDDRLSEIAASHFISLNTLKTTLKGIYRKLDVQNRRQAAEVAVHAGLGPGG</sequence>
<dbReference type="InterPro" id="IPR016032">
    <property type="entry name" value="Sig_transdc_resp-reg_C-effctor"/>
</dbReference>
<evidence type="ECO:0000259" key="1">
    <source>
        <dbReference type="PROSITE" id="PS50043"/>
    </source>
</evidence>
<dbReference type="InterPro" id="IPR000792">
    <property type="entry name" value="Tscrpt_reg_LuxR_C"/>
</dbReference>
<proteinExistence type="predicted"/>
<dbReference type="RefSeq" id="WP_305996562.1">
    <property type="nucleotide sequence ID" value="NZ_JAVALS010000006.1"/>
</dbReference>
<gene>
    <name evidence="2" type="ORF">Q9R02_10115</name>
</gene>
<accession>A0ABT9IPK2</accession>
<feature type="domain" description="HTH luxR-type" evidence="1">
    <location>
        <begin position="459"/>
        <end position="524"/>
    </location>
</feature>
<dbReference type="EMBL" id="JAVALS010000006">
    <property type="protein sequence ID" value="MDP5227507.1"/>
    <property type="molecule type" value="Genomic_DNA"/>
</dbReference>
<dbReference type="CDD" id="cd06170">
    <property type="entry name" value="LuxR_C_like"/>
    <property type="match status" value="1"/>
</dbReference>
<dbReference type="SUPFAM" id="SSF46894">
    <property type="entry name" value="C-terminal effector domain of the bipartite response regulators"/>
    <property type="match status" value="1"/>
</dbReference>
<dbReference type="Proteomes" id="UP001232725">
    <property type="component" value="Unassembled WGS sequence"/>
</dbReference>
<dbReference type="InterPro" id="IPR036388">
    <property type="entry name" value="WH-like_DNA-bd_sf"/>
</dbReference>
<dbReference type="Pfam" id="PF00196">
    <property type="entry name" value="GerE"/>
    <property type="match status" value="1"/>
</dbReference>
<protein>
    <submittedName>
        <fullName evidence="2">LuxR C-terminal-related transcriptional regulator</fullName>
    </submittedName>
</protein>
<dbReference type="SMART" id="SM00421">
    <property type="entry name" value="HTH_LUXR"/>
    <property type="match status" value="1"/>
</dbReference>
<dbReference type="PROSITE" id="PS50043">
    <property type="entry name" value="HTH_LUXR_2"/>
    <property type="match status" value="1"/>
</dbReference>
<name>A0ABT9IPK2_9MICC</name>